<dbReference type="Proteomes" id="UP000436088">
    <property type="component" value="Unassembled WGS sequence"/>
</dbReference>
<name>A0A6A3BHE9_HIBSY</name>
<dbReference type="SUPFAM" id="SSF52833">
    <property type="entry name" value="Thioredoxin-like"/>
    <property type="match status" value="1"/>
</dbReference>
<feature type="compositionally biased region" description="Basic and acidic residues" evidence="1">
    <location>
        <begin position="167"/>
        <end position="185"/>
    </location>
</feature>
<feature type="compositionally biased region" description="Basic and acidic residues" evidence="1">
    <location>
        <begin position="97"/>
        <end position="108"/>
    </location>
</feature>
<keyword evidence="4" id="KW-1185">Reference proteome</keyword>
<dbReference type="EMBL" id="VEPZ02000863">
    <property type="protein sequence ID" value="KAE8715291.1"/>
    <property type="molecule type" value="Genomic_DNA"/>
</dbReference>
<comment type="caution">
    <text evidence="3">The sequence shown here is derived from an EMBL/GenBank/DDBJ whole genome shotgun (WGS) entry which is preliminary data.</text>
</comment>
<dbReference type="PANTHER" id="PTHR45669">
    <property type="entry name" value="GLUTAREDOXIN DOMAIN-CONTAINING CYSTEINE-RICH PROTEIN CG12206-RELATED"/>
    <property type="match status" value="1"/>
</dbReference>
<dbReference type="Pfam" id="PF00462">
    <property type="entry name" value="Glutaredoxin"/>
    <property type="match status" value="1"/>
</dbReference>
<sequence length="404" mass="45527">MKGLKGRFLKKIKLIPTVNTLKKGFTCTNPQQHDFTYQNHRSPVYKDQECKININPPEPVIDSEDQKGKKTGLNIDVGHQDTNKPTPKIEYQKCKESDLNTDVGHQDTNKPTPSIEDQKGKGADLDFVVGHGDANRPTPNIEDQKGKETGSNTNVGHQDTNNPTPNIEDHKDTNKPNIEDQKGKENGLNIDVGNQRTNEPTHNIEVKETVIKEDHSPLPVSSNTTVKDENIPEIENNETEANPYLKDFEEKCPPGGEDSVVLYTTSLRGIRKTFKDCSNIKYLLSSFNILVHERDVSMDMEFRDELWRLFSERVVPPKLFIKGRYIGGADEIIGLHEEGKLKELFKGIPSIHIPCRECANMRFLVCPNCDGSRKVFTKNEDNDELCLQCPDCNENGLVKCSVCS</sequence>
<evidence type="ECO:0000313" key="3">
    <source>
        <dbReference type="EMBL" id="KAE8715291.1"/>
    </source>
</evidence>
<reference evidence="3" key="1">
    <citation type="submission" date="2019-09" db="EMBL/GenBank/DDBJ databases">
        <title>Draft genome information of white flower Hibiscus syriacus.</title>
        <authorList>
            <person name="Kim Y.-M."/>
        </authorList>
    </citation>
    <scope>NUCLEOTIDE SEQUENCE [LARGE SCALE GENOMIC DNA]</scope>
    <source>
        <strain evidence="3">YM2019G1</strain>
    </source>
</reference>
<dbReference type="InterPro" id="IPR002109">
    <property type="entry name" value="Glutaredoxin"/>
</dbReference>
<dbReference type="OrthoDB" id="423313at2759"/>
<evidence type="ECO:0000313" key="4">
    <source>
        <dbReference type="Proteomes" id="UP000436088"/>
    </source>
</evidence>
<dbReference type="Gene3D" id="3.40.30.10">
    <property type="entry name" value="Glutaredoxin"/>
    <property type="match status" value="1"/>
</dbReference>
<protein>
    <submittedName>
        <fullName evidence="3">F26K24.5 protein</fullName>
    </submittedName>
</protein>
<dbReference type="PROSITE" id="PS51354">
    <property type="entry name" value="GLUTAREDOXIN_2"/>
    <property type="match status" value="1"/>
</dbReference>
<dbReference type="AlphaFoldDB" id="A0A6A3BHE9"/>
<evidence type="ECO:0000256" key="1">
    <source>
        <dbReference type="SAM" id="MobiDB-lite"/>
    </source>
</evidence>
<feature type="region of interest" description="Disordered" evidence="1">
    <location>
        <begin position="97"/>
        <end position="198"/>
    </location>
</feature>
<dbReference type="Pfam" id="PF23733">
    <property type="entry name" value="GRXCR1-2_C"/>
    <property type="match status" value="1"/>
</dbReference>
<feature type="domain" description="Glutaredoxin" evidence="2">
    <location>
        <begin position="260"/>
        <end position="326"/>
    </location>
</feature>
<organism evidence="3 4">
    <name type="scientific">Hibiscus syriacus</name>
    <name type="common">Rose of Sharon</name>
    <dbReference type="NCBI Taxonomy" id="106335"/>
    <lineage>
        <taxon>Eukaryota</taxon>
        <taxon>Viridiplantae</taxon>
        <taxon>Streptophyta</taxon>
        <taxon>Embryophyta</taxon>
        <taxon>Tracheophyta</taxon>
        <taxon>Spermatophyta</taxon>
        <taxon>Magnoliopsida</taxon>
        <taxon>eudicotyledons</taxon>
        <taxon>Gunneridae</taxon>
        <taxon>Pentapetalae</taxon>
        <taxon>rosids</taxon>
        <taxon>malvids</taxon>
        <taxon>Malvales</taxon>
        <taxon>Malvaceae</taxon>
        <taxon>Malvoideae</taxon>
        <taxon>Hibiscus</taxon>
    </lineage>
</organism>
<dbReference type="InterPro" id="IPR036249">
    <property type="entry name" value="Thioredoxin-like_sf"/>
</dbReference>
<dbReference type="CDD" id="cd03031">
    <property type="entry name" value="GRX_GRX_like"/>
    <property type="match status" value="1"/>
</dbReference>
<proteinExistence type="predicted"/>
<dbReference type="PANTHER" id="PTHR45669:SF14">
    <property type="entry name" value="EMB|CAB81925.1-RELATED"/>
    <property type="match status" value="1"/>
</dbReference>
<feature type="compositionally biased region" description="Polar residues" evidence="1">
    <location>
        <begin position="149"/>
        <end position="165"/>
    </location>
</feature>
<accession>A0A6A3BHE9</accession>
<evidence type="ECO:0000259" key="2">
    <source>
        <dbReference type="Pfam" id="PF00462"/>
    </source>
</evidence>
<gene>
    <name evidence="3" type="ORF">F3Y22_tig00110183pilonHSYRG00087</name>
</gene>